<evidence type="ECO:0000256" key="2">
    <source>
        <dbReference type="SAM" id="SignalP"/>
    </source>
</evidence>
<organism evidence="3">
    <name type="scientific">Oryza nivara</name>
    <name type="common">Indian wild rice</name>
    <name type="synonym">Oryza sativa f. spontanea</name>
    <dbReference type="NCBI Taxonomy" id="4536"/>
    <lineage>
        <taxon>Eukaryota</taxon>
        <taxon>Viridiplantae</taxon>
        <taxon>Streptophyta</taxon>
        <taxon>Embryophyta</taxon>
        <taxon>Tracheophyta</taxon>
        <taxon>Spermatophyta</taxon>
        <taxon>Magnoliopsida</taxon>
        <taxon>Liliopsida</taxon>
        <taxon>Poales</taxon>
        <taxon>Poaceae</taxon>
        <taxon>BOP clade</taxon>
        <taxon>Oryzoideae</taxon>
        <taxon>Oryzeae</taxon>
        <taxon>Oryzinae</taxon>
        <taxon>Oryza</taxon>
    </lineage>
</organism>
<evidence type="ECO:0000313" key="3">
    <source>
        <dbReference type="EnsemblPlants" id="ONIVA08G15170.1"/>
    </source>
</evidence>
<keyword evidence="2" id="KW-0732">Signal</keyword>
<dbReference type="Proteomes" id="UP000006591">
    <property type="component" value="Chromosome 8"/>
</dbReference>
<dbReference type="EnsemblPlants" id="ONIVA08G15170.1">
    <property type="protein sequence ID" value="ONIVA08G15170.1"/>
    <property type="gene ID" value="ONIVA08G15170"/>
</dbReference>
<accession>A0A0E0IBN7</accession>
<feature type="compositionally biased region" description="Low complexity" evidence="1">
    <location>
        <begin position="60"/>
        <end position="69"/>
    </location>
</feature>
<keyword evidence="4" id="KW-1185">Reference proteome</keyword>
<dbReference type="Gramene" id="ONIVA08G15170.1">
    <property type="protein sequence ID" value="ONIVA08G15170.1"/>
    <property type="gene ID" value="ONIVA08G15170"/>
</dbReference>
<protein>
    <recommendedName>
        <fullName evidence="5">Secreted protein</fullName>
    </recommendedName>
</protein>
<dbReference type="AlphaFoldDB" id="A0A0E0IBN7"/>
<feature type="region of interest" description="Disordered" evidence="1">
    <location>
        <begin position="24"/>
        <end position="78"/>
    </location>
</feature>
<evidence type="ECO:0000256" key="1">
    <source>
        <dbReference type="SAM" id="MobiDB-lite"/>
    </source>
</evidence>
<reference evidence="3" key="1">
    <citation type="submission" date="2015-04" db="UniProtKB">
        <authorList>
            <consortium name="EnsemblPlants"/>
        </authorList>
    </citation>
    <scope>IDENTIFICATION</scope>
    <source>
        <strain evidence="3">SL10</strain>
    </source>
</reference>
<feature type="chain" id="PRO_5002362572" description="Secreted protein" evidence="2">
    <location>
        <begin position="20"/>
        <end position="96"/>
    </location>
</feature>
<evidence type="ECO:0008006" key="5">
    <source>
        <dbReference type="Google" id="ProtNLM"/>
    </source>
</evidence>
<feature type="signal peptide" evidence="2">
    <location>
        <begin position="1"/>
        <end position="19"/>
    </location>
</feature>
<name>A0A0E0IBN7_ORYNI</name>
<sequence length="96" mass="9990">MEVRVLLLLEVVTIIVVFGGHDDEEASGEAGAHSLPPKTRTLSRSKGGAEDNGDGGGGCDLLDPSLSSSTAGKQVGKRELACRGSWRGRCRGRRAA</sequence>
<dbReference type="HOGENOM" id="CLU_2363345_0_0_1"/>
<evidence type="ECO:0000313" key="4">
    <source>
        <dbReference type="Proteomes" id="UP000006591"/>
    </source>
</evidence>
<reference evidence="3" key="2">
    <citation type="submission" date="2018-04" db="EMBL/GenBank/DDBJ databases">
        <title>OnivRS2 (Oryza nivara Reference Sequence Version 2).</title>
        <authorList>
            <person name="Zhang J."/>
            <person name="Kudrna D."/>
            <person name="Lee S."/>
            <person name="Talag J."/>
            <person name="Rajasekar S."/>
            <person name="Welchert J."/>
            <person name="Hsing Y.-I."/>
            <person name="Wing R.A."/>
        </authorList>
    </citation>
    <scope>NUCLEOTIDE SEQUENCE [LARGE SCALE GENOMIC DNA]</scope>
    <source>
        <strain evidence="3">SL10</strain>
    </source>
</reference>
<proteinExistence type="predicted"/>